<dbReference type="AlphaFoldDB" id="A0A699KW76"/>
<evidence type="ECO:0000313" key="1">
    <source>
        <dbReference type="EMBL" id="GFB13990.1"/>
    </source>
</evidence>
<sequence>WRALNDDDDVVVKPRLDSSEIKIQCKVSLACLAKGGVSQVMD</sequence>
<reference evidence="1" key="1">
    <citation type="journal article" date="2019" name="Sci. Rep.">
        <title>Draft genome of Tanacetum cinerariifolium, the natural source of mosquito coil.</title>
        <authorList>
            <person name="Yamashiro T."/>
            <person name="Shiraishi A."/>
            <person name="Satake H."/>
            <person name="Nakayama K."/>
        </authorList>
    </citation>
    <scope>NUCLEOTIDE SEQUENCE</scope>
</reference>
<accession>A0A699KW76</accession>
<comment type="caution">
    <text evidence="1">The sequence shown here is derived from an EMBL/GenBank/DDBJ whole genome shotgun (WGS) entry which is preliminary data.</text>
</comment>
<dbReference type="EMBL" id="BKCJ010560771">
    <property type="protein sequence ID" value="GFB13990.1"/>
    <property type="molecule type" value="Genomic_DNA"/>
</dbReference>
<gene>
    <name evidence="1" type="ORF">Tci_685961</name>
</gene>
<protein>
    <submittedName>
        <fullName evidence="1">Uncharacterized protein</fullName>
    </submittedName>
</protein>
<feature type="non-terminal residue" evidence="1">
    <location>
        <position position="1"/>
    </location>
</feature>
<name>A0A699KW76_TANCI</name>
<organism evidence="1">
    <name type="scientific">Tanacetum cinerariifolium</name>
    <name type="common">Dalmatian daisy</name>
    <name type="synonym">Chrysanthemum cinerariifolium</name>
    <dbReference type="NCBI Taxonomy" id="118510"/>
    <lineage>
        <taxon>Eukaryota</taxon>
        <taxon>Viridiplantae</taxon>
        <taxon>Streptophyta</taxon>
        <taxon>Embryophyta</taxon>
        <taxon>Tracheophyta</taxon>
        <taxon>Spermatophyta</taxon>
        <taxon>Magnoliopsida</taxon>
        <taxon>eudicotyledons</taxon>
        <taxon>Gunneridae</taxon>
        <taxon>Pentapetalae</taxon>
        <taxon>asterids</taxon>
        <taxon>campanulids</taxon>
        <taxon>Asterales</taxon>
        <taxon>Asteraceae</taxon>
        <taxon>Asteroideae</taxon>
        <taxon>Anthemideae</taxon>
        <taxon>Anthemidinae</taxon>
        <taxon>Tanacetum</taxon>
    </lineage>
</organism>
<proteinExistence type="predicted"/>